<dbReference type="GO" id="GO:0006351">
    <property type="term" value="P:DNA-templated transcription"/>
    <property type="evidence" value="ECO:0007669"/>
    <property type="project" value="InterPro"/>
</dbReference>
<dbReference type="PANTHER" id="PTHR45693:SF19">
    <property type="entry name" value="FACTOR BZIP PROTEIN, PUTATIVE-RELATED"/>
    <property type="match status" value="1"/>
</dbReference>
<dbReference type="SMR" id="A0A444XRC9"/>
<evidence type="ECO:0000256" key="5">
    <source>
        <dbReference type="ARBA" id="ARBA00023163"/>
    </source>
</evidence>
<comment type="subcellular location">
    <subcellularLocation>
        <location evidence="1">Nucleus</location>
    </subcellularLocation>
</comment>
<reference evidence="8 11" key="2">
    <citation type="submission" date="2020-01" db="EMBL/GenBank/DDBJ databases">
        <title>Genome sequence of Arachis hypogaea, cultivar Shitouqi.</title>
        <authorList>
            <person name="Zhuang W."/>
            <person name="Chen H."/>
            <person name="Varshney R."/>
            <person name="Wang D."/>
            <person name="Ming R."/>
        </authorList>
    </citation>
    <scope>NUCLEOTIDE SEQUENCE [LARGE SCALE GENOMIC DNA]</scope>
    <source>
        <tissue evidence="8">Young leaf</tissue>
    </source>
</reference>
<keyword evidence="10" id="KW-1185">Reference proteome</keyword>
<dbReference type="Gramene" id="arahy.Tifrunner.gnm2.ann2.Ah19g404600.1">
    <property type="protein sequence ID" value="arahy.Tifrunner.gnm2.ann2.Ah19g404600.1-CDS"/>
    <property type="gene ID" value="arahy.Tifrunner.gnm2.ann2.Ah19g404600"/>
</dbReference>
<keyword evidence="5" id="KW-0804">Transcription</keyword>
<accession>A0A444XRC9</accession>
<keyword evidence="6" id="KW-0539">Nucleus</keyword>
<evidence type="ECO:0000313" key="11">
    <source>
        <dbReference type="Proteomes" id="UP000464620"/>
    </source>
</evidence>
<dbReference type="PROSITE" id="PS51806">
    <property type="entry name" value="DOG1"/>
    <property type="match status" value="1"/>
</dbReference>
<proteinExistence type="predicted"/>
<evidence type="ECO:0000256" key="1">
    <source>
        <dbReference type="ARBA" id="ARBA00004123"/>
    </source>
</evidence>
<evidence type="ECO:0000256" key="4">
    <source>
        <dbReference type="ARBA" id="ARBA00023159"/>
    </source>
</evidence>
<dbReference type="EMBL" id="SDMP01000019">
    <property type="protein sequence ID" value="RYQ92262.1"/>
    <property type="molecule type" value="Genomic_DNA"/>
</dbReference>
<dbReference type="OrthoDB" id="1403035at2759"/>
<protein>
    <submittedName>
        <fullName evidence="8">TGACG-sequence-specific DNA-binding protein TGA-1A</fullName>
    </submittedName>
</protein>
<organism evidence="9 10">
    <name type="scientific">Arachis hypogaea</name>
    <name type="common">Peanut</name>
    <dbReference type="NCBI Taxonomy" id="3818"/>
    <lineage>
        <taxon>Eukaryota</taxon>
        <taxon>Viridiplantae</taxon>
        <taxon>Streptophyta</taxon>
        <taxon>Embryophyta</taxon>
        <taxon>Tracheophyta</taxon>
        <taxon>Spermatophyta</taxon>
        <taxon>Magnoliopsida</taxon>
        <taxon>eudicotyledons</taxon>
        <taxon>Gunneridae</taxon>
        <taxon>Pentapetalae</taxon>
        <taxon>rosids</taxon>
        <taxon>fabids</taxon>
        <taxon>Fabales</taxon>
        <taxon>Fabaceae</taxon>
        <taxon>Papilionoideae</taxon>
        <taxon>50 kb inversion clade</taxon>
        <taxon>dalbergioids sensu lato</taxon>
        <taxon>Dalbergieae</taxon>
        <taxon>Pterocarpus clade</taxon>
        <taxon>Arachis</taxon>
    </lineage>
</organism>
<dbReference type="PANTHER" id="PTHR45693">
    <property type="entry name" value="TRANSCRIPTION FACTOR TGA9"/>
    <property type="match status" value="1"/>
</dbReference>
<evidence type="ECO:0000256" key="2">
    <source>
        <dbReference type="ARBA" id="ARBA00023015"/>
    </source>
</evidence>
<evidence type="ECO:0000313" key="8">
    <source>
        <dbReference type="EMBL" id="QHN78559.1"/>
    </source>
</evidence>
<dbReference type="EMBL" id="CP031001">
    <property type="protein sequence ID" value="QHN78559.1"/>
    <property type="molecule type" value="Genomic_DNA"/>
</dbReference>
<dbReference type="InterPro" id="IPR025422">
    <property type="entry name" value="TGA_domain"/>
</dbReference>
<evidence type="ECO:0000313" key="9">
    <source>
        <dbReference type="EMBL" id="RYQ92262.1"/>
    </source>
</evidence>
<dbReference type="STRING" id="3818.A0A444XRC9"/>
<evidence type="ECO:0000259" key="7">
    <source>
        <dbReference type="PROSITE" id="PS51806"/>
    </source>
</evidence>
<dbReference type="AlphaFoldDB" id="A0A444XRC9"/>
<reference evidence="9 10" key="1">
    <citation type="submission" date="2019-01" db="EMBL/GenBank/DDBJ databases">
        <title>Sequencing of cultivated peanut Arachis hypogaea provides insights into genome evolution and oil improvement.</title>
        <authorList>
            <person name="Chen X."/>
        </authorList>
    </citation>
    <scope>NUCLEOTIDE SEQUENCE [LARGE SCALE GENOMIC DNA]</scope>
    <source>
        <strain evidence="10">cv. Fuhuasheng</strain>
        <strain evidence="9">GDAAS-fuhuasheng2018</strain>
        <tissue evidence="9">Leaves</tissue>
    </source>
</reference>
<gene>
    <name evidence="9" type="ORF">Ahy_B09g098452</name>
    <name evidence="8" type="ORF">DS421_19g662340</name>
</gene>
<keyword evidence="4" id="KW-0010">Activator</keyword>
<sequence length="145" mass="16174">METSAPNVNVLNFSSASFCCGTDECDFRWIGGFRPSKILQVMLPQLEDSCNSQEQVCDIIKFGKSCEEAEYALSQGMEKLHQLHAKATAAGDKGSQLIFVSQMVSFLKQANYVRQEFLHQFSRFVTVSQQAQILLALGIKLSQDI</sequence>
<dbReference type="GO" id="GO:0043565">
    <property type="term" value="F:sequence-specific DNA binding"/>
    <property type="evidence" value="ECO:0007669"/>
    <property type="project" value="InterPro"/>
</dbReference>
<keyword evidence="3 8" id="KW-0238">DNA-binding</keyword>
<keyword evidence="2" id="KW-0805">Transcription regulation</keyword>
<dbReference type="GO" id="GO:0005634">
    <property type="term" value="C:nucleus"/>
    <property type="evidence" value="ECO:0007669"/>
    <property type="project" value="UniProtKB-SubCell"/>
</dbReference>
<evidence type="ECO:0000256" key="3">
    <source>
        <dbReference type="ARBA" id="ARBA00023125"/>
    </source>
</evidence>
<name>A0A444XRC9_ARAHY</name>
<evidence type="ECO:0000256" key="6">
    <source>
        <dbReference type="ARBA" id="ARBA00023242"/>
    </source>
</evidence>
<dbReference type="Proteomes" id="UP000464620">
    <property type="component" value="Chromosome B09"/>
</dbReference>
<feature type="domain" description="DOG1" evidence="7">
    <location>
        <begin position="1"/>
        <end position="145"/>
    </location>
</feature>
<dbReference type="Proteomes" id="UP000289738">
    <property type="component" value="Chromosome B09"/>
</dbReference>
<evidence type="ECO:0000313" key="10">
    <source>
        <dbReference type="Proteomes" id="UP000289738"/>
    </source>
</evidence>